<evidence type="ECO:0000256" key="1">
    <source>
        <dbReference type="ARBA" id="ARBA00009254"/>
    </source>
</evidence>
<evidence type="ECO:0000256" key="3">
    <source>
        <dbReference type="ARBA" id="ARBA00023274"/>
    </source>
</evidence>
<evidence type="ECO:0000256" key="4">
    <source>
        <dbReference type="ARBA" id="ARBA00035204"/>
    </source>
</evidence>
<keyword evidence="2 5" id="KW-0689">Ribosomal protein</keyword>
<sequence>MAKKKQEVIKITDMTGTELAARAKELRREVAKTRMEIAAKKQRNTRKAFNLRRELARTLTVLNIKLMR</sequence>
<protein>
    <recommendedName>
        <fullName evidence="4 5">Large ribosomal subunit protein uL29</fullName>
    </recommendedName>
</protein>
<dbReference type="InterPro" id="IPR001854">
    <property type="entry name" value="Ribosomal_uL29"/>
</dbReference>
<evidence type="ECO:0000313" key="7">
    <source>
        <dbReference type="Proteomes" id="UP000177080"/>
    </source>
</evidence>
<dbReference type="GO" id="GO:0005840">
    <property type="term" value="C:ribosome"/>
    <property type="evidence" value="ECO:0007669"/>
    <property type="project" value="UniProtKB-KW"/>
</dbReference>
<dbReference type="GO" id="GO:0003735">
    <property type="term" value="F:structural constituent of ribosome"/>
    <property type="evidence" value="ECO:0007669"/>
    <property type="project" value="InterPro"/>
</dbReference>
<dbReference type="Proteomes" id="UP000177080">
    <property type="component" value="Unassembled WGS sequence"/>
</dbReference>
<gene>
    <name evidence="5" type="primary">rpmC</name>
    <name evidence="6" type="ORF">A2989_00600</name>
</gene>
<dbReference type="SUPFAM" id="SSF46561">
    <property type="entry name" value="Ribosomal protein L29 (L29p)"/>
    <property type="match status" value="1"/>
</dbReference>
<dbReference type="GO" id="GO:0006412">
    <property type="term" value="P:translation"/>
    <property type="evidence" value="ECO:0007669"/>
    <property type="project" value="UniProtKB-UniRule"/>
</dbReference>
<evidence type="ECO:0000256" key="2">
    <source>
        <dbReference type="ARBA" id="ARBA00022980"/>
    </source>
</evidence>
<evidence type="ECO:0000313" key="6">
    <source>
        <dbReference type="EMBL" id="OGD03316.1"/>
    </source>
</evidence>
<dbReference type="STRING" id="1797259.A2989_00600"/>
<dbReference type="AlphaFoldDB" id="A0A1F4ZBK8"/>
<organism evidence="6 7">
    <name type="scientific">Candidatus Amesbacteria bacterium RIFCSPLOWO2_01_FULL_48_25</name>
    <dbReference type="NCBI Taxonomy" id="1797259"/>
    <lineage>
        <taxon>Bacteria</taxon>
        <taxon>Candidatus Amesiibacteriota</taxon>
    </lineage>
</organism>
<name>A0A1F4ZBK8_9BACT</name>
<dbReference type="HAMAP" id="MF_00374">
    <property type="entry name" value="Ribosomal_uL29"/>
    <property type="match status" value="1"/>
</dbReference>
<dbReference type="EMBL" id="MEXN01000007">
    <property type="protein sequence ID" value="OGD03316.1"/>
    <property type="molecule type" value="Genomic_DNA"/>
</dbReference>
<dbReference type="Pfam" id="PF00831">
    <property type="entry name" value="Ribosomal_L29"/>
    <property type="match status" value="1"/>
</dbReference>
<reference evidence="6 7" key="1">
    <citation type="journal article" date="2016" name="Nat. Commun.">
        <title>Thousands of microbial genomes shed light on interconnected biogeochemical processes in an aquifer system.</title>
        <authorList>
            <person name="Anantharaman K."/>
            <person name="Brown C.T."/>
            <person name="Hug L.A."/>
            <person name="Sharon I."/>
            <person name="Castelle C.J."/>
            <person name="Probst A.J."/>
            <person name="Thomas B.C."/>
            <person name="Singh A."/>
            <person name="Wilkins M.J."/>
            <person name="Karaoz U."/>
            <person name="Brodie E.L."/>
            <person name="Williams K.H."/>
            <person name="Hubbard S.S."/>
            <person name="Banfield J.F."/>
        </authorList>
    </citation>
    <scope>NUCLEOTIDE SEQUENCE [LARGE SCALE GENOMIC DNA]</scope>
</reference>
<dbReference type="Gene3D" id="1.10.287.310">
    <property type="match status" value="1"/>
</dbReference>
<comment type="caution">
    <text evidence="6">The sequence shown here is derived from an EMBL/GenBank/DDBJ whole genome shotgun (WGS) entry which is preliminary data.</text>
</comment>
<evidence type="ECO:0000256" key="5">
    <source>
        <dbReference type="HAMAP-Rule" id="MF_00374"/>
    </source>
</evidence>
<accession>A0A1F4ZBK8</accession>
<proteinExistence type="inferred from homology"/>
<dbReference type="NCBIfam" id="TIGR00012">
    <property type="entry name" value="L29"/>
    <property type="match status" value="1"/>
</dbReference>
<comment type="similarity">
    <text evidence="1 5">Belongs to the universal ribosomal protein uL29 family.</text>
</comment>
<keyword evidence="3 5" id="KW-0687">Ribonucleoprotein</keyword>
<dbReference type="InterPro" id="IPR036049">
    <property type="entry name" value="Ribosomal_uL29_sf"/>
</dbReference>
<dbReference type="GO" id="GO:1990904">
    <property type="term" value="C:ribonucleoprotein complex"/>
    <property type="evidence" value="ECO:0007669"/>
    <property type="project" value="UniProtKB-KW"/>
</dbReference>